<dbReference type="SUPFAM" id="SSF53649">
    <property type="entry name" value="Alkaline phosphatase-like"/>
    <property type="match status" value="1"/>
</dbReference>
<dbReference type="Proteomes" id="UP000053105">
    <property type="component" value="Unassembled WGS sequence"/>
</dbReference>
<evidence type="ECO:0000256" key="2">
    <source>
        <dbReference type="ARBA" id="ARBA00008779"/>
    </source>
</evidence>
<dbReference type="InterPro" id="IPR047115">
    <property type="entry name" value="ARSB"/>
</dbReference>
<dbReference type="Pfam" id="PF00884">
    <property type="entry name" value="Sulfatase"/>
    <property type="match status" value="1"/>
</dbReference>
<dbReference type="Gene3D" id="3.30.1120.10">
    <property type="match status" value="1"/>
</dbReference>
<accession>A0A0M9A0U0</accession>
<evidence type="ECO:0000313" key="9">
    <source>
        <dbReference type="Proteomes" id="UP000053105"/>
    </source>
</evidence>
<comment type="similarity">
    <text evidence="2">Belongs to the sulfatase family.</text>
</comment>
<keyword evidence="5" id="KW-0106">Calcium</keyword>
<keyword evidence="4" id="KW-0378">Hydrolase</keyword>
<keyword evidence="6" id="KW-0325">Glycoprotein</keyword>
<proteinExistence type="inferred from homology"/>
<dbReference type="PANTHER" id="PTHR10342">
    <property type="entry name" value="ARYLSULFATASE"/>
    <property type="match status" value="1"/>
</dbReference>
<dbReference type="CDD" id="cd16029">
    <property type="entry name" value="4-S"/>
    <property type="match status" value="1"/>
</dbReference>
<reference evidence="8 9" key="1">
    <citation type="submission" date="2015-07" db="EMBL/GenBank/DDBJ databases">
        <title>The genome of Melipona quadrifasciata.</title>
        <authorList>
            <person name="Pan H."/>
            <person name="Kapheim K."/>
        </authorList>
    </citation>
    <scope>NUCLEOTIDE SEQUENCE [LARGE SCALE GENOMIC DNA]</scope>
    <source>
        <strain evidence="8">0111107301</strain>
        <tissue evidence="8">Whole body</tissue>
    </source>
</reference>
<evidence type="ECO:0000256" key="5">
    <source>
        <dbReference type="ARBA" id="ARBA00022837"/>
    </source>
</evidence>
<dbReference type="OrthoDB" id="103349at2759"/>
<keyword evidence="3" id="KW-0479">Metal-binding</keyword>
<dbReference type="AlphaFoldDB" id="A0A0M9A0U0"/>
<sequence length="558" mass="63153">MKYNIEFLEFLIKGWNDVSFHGANQIPTPNIDALAYNGVILQRHYVLPICTPSRTAFLTGRYPIRTGMQGYPLKAGERRAILLDNTLLPEYLRKLGYATHLVGKWHTGYYSNYHTPAYRGFDTFMGYYTGYIAYFNHTIKQDKILHFGTKNFRRAWHVIPVQEVKTVLGKMVLIALLPQSHVGYDLHYDVPGNISVLYNYEYMTDLITERAEDIISNHDHSKPLYLQLSHLAAHASDAKAVMEVRDEKETNNTLGYIEDFNRRKFAGVVTAMDESVGKVVQALKEANMLKNSIIVFMTDNGAPTVGLLENYGSNYPLRGLKFTLFEGGIRGTACIYSPLIKNPSRISNELIHITDWLPTFYSAAGGNLEDLEENLDGVDQWATIISGKETTRKNLLLNIDELLSGALMGKYKLINGAKLENGNYYGDSGINKLYPEYNVTNVLHSFAGSAISNISQVTLNTNYVIELRKAATIVCKNFASYSTCLEKCLFDIYNDPCETMDVSHQHPNIVKELNELIDEYHKVTMHPVSGTVDPLSYPEHFNMPWVKLSENEIQFLSA</sequence>
<dbReference type="InterPro" id="IPR000917">
    <property type="entry name" value="Sulfatase_N"/>
</dbReference>
<dbReference type="InterPro" id="IPR017850">
    <property type="entry name" value="Alkaline_phosphatase_core_sf"/>
</dbReference>
<dbReference type="PROSITE" id="PS00523">
    <property type="entry name" value="SULFATASE_1"/>
    <property type="match status" value="1"/>
</dbReference>
<evidence type="ECO:0000313" key="8">
    <source>
        <dbReference type="EMBL" id="KOX74857.1"/>
    </source>
</evidence>
<dbReference type="GO" id="GO:0008484">
    <property type="term" value="F:sulfuric ester hydrolase activity"/>
    <property type="evidence" value="ECO:0007669"/>
    <property type="project" value="InterPro"/>
</dbReference>
<protein>
    <submittedName>
        <fullName evidence="8">Arylsulfatase B</fullName>
    </submittedName>
</protein>
<evidence type="ECO:0000256" key="6">
    <source>
        <dbReference type="ARBA" id="ARBA00023180"/>
    </source>
</evidence>
<dbReference type="PROSITE" id="PS00149">
    <property type="entry name" value="SULFATASE_2"/>
    <property type="match status" value="1"/>
</dbReference>
<evidence type="ECO:0000256" key="1">
    <source>
        <dbReference type="ARBA" id="ARBA00001913"/>
    </source>
</evidence>
<evidence type="ECO:0000256" key="3">
    <source>
        <dbReference type="ARBA" id="ARBA00022723"/>
    </source>
</evidence>
<name>A0A0M9A0U0_9HYME</name>
<evidence type="ECO:0000259" key="7">
    <source>
        <dbReference type="Pfam" id="PF00884"/>
    </source>
</evidence>
<keyword evidence="9" id="KW-1185">Reference proteome</keyword>
<organism evidence="8 9">
    <name type="scientific">Melipona quadrifasciata</name>
    <dbReference type="NCBI Taxonomy" id="166423"/>
    <lineage>
        <taxon>Eukaryota</taxon>
        <taxon>Metazoa</taxon>
        <taxon>Ecdysozoa</taxon>
        <taxon>Arthropoda</taxon>
        <taxon>Hexapoda</taxon>
        <taxon>Insecta</taxon>
        <taxon>Pterygota</taxon>
        <taxon>Neoptera</taxon>
        <taxon>Endopterygota</taxon>
        <taxon>Hymenoptera</taxon>
        <taxon>Apocrita</taxon>
        <taxon>Aculeata</taxon>
        <taxon>Apoidea</taxon>
        <taxon>Anthophila</taxon>
        <taxon>Apidae</taxon>
        <taxon>Melipona</taxon>
    </lineage>
</organism>
<dbReference type="InterPro" id="IPR024607">
    <property type="entry name" value="Sulfatase_CS"/>
</dbReference>
<feature type="domain" description="Sulfatase N-terminal" evidence="7">
    <location>
        <begin position="14"/>
        <end position="365"/>
    </location>
</feature>
<dbReference type="GO" id="GO:0046872">
    <property type="term" value="F:metal ion binding"/>
    <property type="evidence" value="ECO:0007669"/>
    <property type="project" value="UniProtKB-KW"/>
</dbReference>
<dbReference type="EMBL" id="KQ435778">
    <property type="protein sequence ID" value="KOX74857.1"/>
    <property type="molecule type" value="Genomic_DNA"/>
</dbReference>
<dbReference type="STRING" id="166423.A0A0M9A0U0"/>
<evidence type="ECO:0000256" key="4">
    <source>
        <dbReference type="ARBA" id="ARBA00022801"/>
    </source>
</evidence>
<dbReference type="Gene3D" id="3.40.720.10">
    <property type="entry name" value="Alkaline Phosphatase, subunit A"/>
    <property type="match status" value="1"/>
</dbReference>
<dbReference type="PANTHER" id="PTHR10342:SF273">
    <property type="entry name" value="RE14504P"/>
    <property type="match status" value="1"/>
</dbReference>
<gene>
    <name evidence="8" type="ORF">WN51_14349</name>
</gene>
<comment type="cofactor">
    <cofactor evidence="1">
        <name>Ca(2+)</name>
        <dbReference type="ChEBI" id="CHEBI:29108"/>
    </cofactor>
</comment>